<keyword evidence="3" id="KW-1185">Reference proteome</keyword>
<dbReference type="PANTHER" id="PTHR33784:SF24">
    <property type="entry name" value="GENOME ASSEMBLY, CHROMOSOME: A08"/>
    <property type="match status" value="1"/>
</dbReference>
<gene>
    <name evidence="2" type="ORF">Bca52824_023329</name>
</gene>
<dbReference type="Proteomes" id="UP000886595">
    <property type="component" value="Unassembled WGS sequence"/>
</dbReference>
<comment type="caution">
    <text evidence="2">The sequence shown here is derived from an EMBL/GenBank/DDBJ whole genome shotgun (WGS) entry which is preliminary data.</text>
</comment>
<protein>
    <recommendedName>
        <fullName evidence="1">At2g35280-like TPR domain-containing protein</fullName>
    </recommendedName>
</protein>
<dbReference type="InterPro" id="IPR057136">
    <property type="entry name" value="At2g35280_TPR_dom"/>
</dbReference>
<dbReference type="PANTHER" id="PTHR33784">
    <property type="entry name" value="OS05G0482100 PROTEIN"/>
    <property type="match status" value="1"/>
</dbReference>
<evidence type="ECO:0000259" key="1">
    <source>
        <dbReference type="Pfam" id="PF23310"/>
    </source>
</evidence>
<organism evidence="2 3">
    <name type="scientific">Brassica carinata</name>
    <name type="common">Ethiopian mustard</name>
    <name type="synonym">Abyssinian cabbage</name>
    <dbReference type="NCBI Taxonomy" id="52824"/>
    <lineage>
        <taxon>Eukaryota</taxon>
        <taxon>Viridiplantae</taxon>
        <taxon>Streptophyta</taxon>
        <taxon>Embryophyta</taxon>
        <taxon>Tracheophyta</taxon>
        <taxon>Spermatophyta</taxon>
        <taxon>Magnoliopsida</taxon>
        <taxon>eudicotyledons</taxon>
        <taxon>Gunneridae</taxon>
        <taxon>Pentapetalae</taxon>
        <taxon>rosids</taxon>
        <taxon>malvids</taxon>
        <taxon>Brassicales</taxon>
        <taxon>Brassicaceae</taxon>
        <taxon>Brassiceae</taxon>
        <taxon>Brassica</taxon>
    </lineage>
</organism>
<dbReference type="OrthoDB" id="1865546at2759"/>
<name>A0A8X8AVJ0_BRACI</name>
<dbReference type="Pfam" id="PF23310">
    <property type="entry name" value="TPR_27"/>
    <property type="match status" value="1"/>
</dbReference>
<dbReference type="AlphaFoldDB" id="A0A8X8AVJ0"/>
<sequence length="229" mass="26437">MGSDTYVNNGYIINIDDDSDYDDYSNPDPTSYYRNISLRYFAAEPQEMLTEHTKLKELCLENGNPEAHYIEGILQYLVKEDKRAGLRHLRLSSIRKNSNGTYLYGLLMLVHGHYHKGKKFYGEEDKVNKNHVPKVTTREKRKKWGQTPFKTIQDMKRTDKDGKHPIPIGVDYRKCSKTQHKQKPVAAKTLDVPLSIVFPRLLNDLTNRNFASRFQSQITASNPTSKRGA</sequence>
<evidence type="ECO:0000313" key="3">
    <source>
        <dbReference type="Proteomes" id="UP000886595"/>
    </source>
</evidence>
<evidence type="ECO:0000313" key="2">
    <source>
        <dbReference type="EMBL" id="KAG2311772.1"/>
    </source>
</evidence>
<dbReference type="EMBL" id="JAAMPC010000005">
    <property type="protein sequence ID" value="KAG2311772.1"/>
    <property type="molecule type" value="Genomic_DNA"/>
</dbReference>
<reference evidence="2 3" key="1">
    <citation type="submission" date="2020-02" db="EMBL/GenBank/DDBJ databases">
        <authorList>
            <person name="Ma Q."/>
            <person name="Huang Y."/>
            <person name="Song X."/>
            <person name="Pei D."/>
        </authorList>
    </citation>
    <scope>NUCLEOTIDE SEQUENCE [LARGE SCALE GENOMIC DNA]</scope>
    <source>
        <strain evidence="2">Sxm20200214</strain>
        <tissue evidence="2">Leaf</tissue>
    </source>
</reference>
<accession>A0A8X8AVJ0</accession>
<feature type="domain" description="At2g35280-like TPR" evidence="1">
    <location>
        <begin position="52"/>
        <end position="116"/>
    </location>
</feature>
<dbReference type="InterPro" id="IPR040338">
    <property type="entry name" value="At1g67623-like"/>
</dbReference>
<proteinExistence type="predicted"/>